<dbReference type="EMBL" id="LWCS01000065">
    <property type="protein sequence ID" value="OAN30198.1"/>
    <property type="molecule type" value="Genomic_DNA"/>
</dbReference>
<dbReference type="eggNOG" id="COG0329">
    <property type="taxonomic scope" value="Bacteria"/>
</dbReference>
<comment type="caution">
    <text evidence="9">The sequence shown here is derived from an EMBL/GenBank/DDBJ whole genome shotgun (WGS) entry which is preliminary data.</text>
</comment>
<dbReference type="RefSeq" id="WP_064284873.1">
    <property type="nucleotide sequence ID" value="NZ_LWCS01000065.1"/>
</dbReference>
<dbReference type="PANTHER" id="PTHR12128:SF19">
    <property type="entry name" value="5-DEHYDRO-4-DEOXYGLUCARATE DEHYDRATASE 2-RELATED"/>
    <property type="match status" value="1"/>
</dbReference>
<reference evidence="9 10" key="1">
    <citation type="submission" date="2016-04" db="EMBL/GenBank/DDBJ databases">
        <title>Draft Genome Sequences of Staphylococcus capitis Strain H36, S. capitis Strain H65, S. cohnii Strain H62, S. hominis Strain H69, Mycobacterium iranicum Strain H39, Plantibacter sp. Strain H53, Pseudomonas oryzihabitans Strain H72, and Microbacterium sp. Strain H83, isolated from residential settings.</title>
        <authorList>
            <person name="Lymperopoulou D."/>
            <person name="Adams R.I."/>
            <person name="Lindow S."/>
            <person name="Coil D.A."/>
            <person name="Jospin G."/>
            <person name="Eisen J.A."/>
        </authorList>
    </citation>
    <scope>NUCLEOTIDE SEQUENCE [LARGE SCALE GENOMIC DNA]</scope>
    <source>
        <strain evidence="9 10">H39</strain>
    </source>
</reference>
<dbReference type="SMART" id="SM01130">
    <property type="entry name" value="DHDPS"/>
    <property type="match status" value="1"/>
</dbReference>
<evidence type="ECO:0000256" key="2">
    <source>
        <dbReference type="ARBA" id="ARBA00004983"/>
    </source>
</evidence>
<dbReference type="PANTHER" id="PTHR12128">
    <property type="entry name" value="DIHYDRODIPICOLINATE SYNTHASE"/>
    <property type="match status" value="1"/>
</dbReference>
<protein>
    <recommendedName>
        <fullName evidence="5">Probable 5-dehydro-4-deoxyglucarate dehydratase</fullName>
        <ecNumber evidence="5">4.2.1.41</ecNumber>
    </recommendedName>
    <alternativeName>
        <fullName evidence="5">5-keto-4-deoxy-glucarate dehydratase</fullName>
        <shortName evidence="5">KDGDH</shortName>
    </alternativeName>
</protein>
<feature type="binding site" evidence="8">
    <location>
        <position position="48"/>
    </location>
    <ligand>
        <name>pyruvate</name>
        <dbReference type="ChEBI" id="CHEBI:15361"/>
    </ligand>
</feature>
<dbReference type="SUPFAM" id="SSF51569">
    <property type="entry name" value="Aldolase"/>
    <property type="match status" value="1"/>
</dbReference>
<dbReference type="GO" id="GO:0042838">
    <property type="term" value="P:D-glucarate catabolic process"/>
    <property type="evidence" value="ECO:0007669"/>
    <property type="project" value="UniProtKB-UniRule"/>
</dbReference>
<evidence type="ECO:0000256" key="4">
    <source>
        <dbReference type="ARBA" id="ARBA00023239"/>
    </source>
</evidence>
<dbReference type="UniPathway" id="UPA00564">
    <property type="reaction ID" value="UER00628"/>
</dbReference>
<dbReference type="OrthoDB" id="8995637at2"/>
<comment type="similarity">
    <text evidence="3 5 6">Belongs to the DapA family.</text>
</comment>
<dbReference type="InterPro" id="IPR002220">
    <property type="entry name" value="DapA-like"/>
</dbReference>
<gene>
    <name evidence="9" type="ORF">A4X20_10090</name>
</gene>
<dbReference type="NCBIfam" id="NF002958">
    <property type="entry name" value="PRK03620.1"/>
    <property type="match status" value="1"/>
</dbReference>
<evidence type="ECO:0000256" key="7">
    <source>
        <dbReference type="PIRSR" id="PIRSR001365-1"/>
    </source>
</evidence>
<evidence type="ECO:0000313" key="9">
    <source>
        <dbReference type="EMBL" id="OAN30198.1"/>
    </source>
</evidence>
<evidence type="ECO:0000256" key="8">
    <source>
        <dbReference type="PIRSR" id="PIRSR001365-2"/>
    </source>
</evidence>
<keyword evidence="4 5" id="KW-0456">Lyase</keyword>
<comment type="pathway">
    <text evidence="2 5">Carbohydrate acid metabolism; D-glucarate degradation; 2,5-dioxopentanoate from D-glucarate: step 2/2.</text>
</comment>
<evidence type="ECO:0000256" key="6">
    <source>
        <dbReference type="PIRNR" id="PIRNR001365"/>
    </source>
</evidence>
<dbReference type="STRING" id="912594.AWC12_08885"/>
<dbReference type="InterPro" id="IPR017655">
    <property type="entry name" value="Dehydro-deoxyglucarate_dehyd"/>
</dbReference>
<evidence type="ECO:0000256" key="1">
    <source>
        <dbReference type="ARBA" id="ARBA00001446"/>
    </source>
</evidence>
<proteinExistence type="inferred from homology"/>
<dbReference type="GO" id="GO:0008840">
    <property type="term" value="F:4-hydroxy-tetrahydrodipicolinate synthase activity"/>
    <property type="evidence" value="ECO:0007669"/>
    <property type="project" value="TreeGrafter"/>
</dbReference>
<feature type="active site" description="Proton donor/acceptor" evidence="7">
    <location>
        <position position="135"/>
    </location>
</feature>
<evidence type="ECO:0000313" key="10">
    <source>
        <dbReference type="Proteomes" id="UP000078396"/>
    </source>
</evidence>
<accession>A0A178LJE1</accession>
<feature type="active site" description="Schiff-base intermediate with substrate" evidence="7">
    <location>
        <position position="160"/>
    </location>
</feature>
<evidence type="ECO:0000256" key="3">
    <source>
        <dbReference type="ARBA" id="ARBA00007592"/>
    </source>
</evidence>
<dbReference type="EC" id="4.2.1.41" evidence="5"/>
<dbReference type="HAMAP" id="MF_00694">
    <property type="entry name" value="KDGDH"/>
    <property type="match status" value="1"/>
</dbReference>
<dbReference type="AlphaFoldDB" id="A0A178LJE1"/>
<sequence>MRPDFDGVLFFPVTPMTASGDVDLDALARHIAKGVEAGPGGVFIACGTGEFHALEDGEFGAVVRTAAEVVAGRVPVYAGAGGSVAQAKRFAVAAKAAGADGLLLLPPYLVEVPQPGLVDYTRAVAEATDLPVIVYNRNNARFTEESAVAVAKLPNVVGFKDGTGNFDQVARIVQAVTTQVDPDFLFFNGLPTAETTQLAYRAIGVPLYSSATFAFAPDLALAFYNALESGNTQLTNALLNAFFIPLVRLRDTVPGYAVSLVKAGVTMEGVPAGPVRPPLIMPSADDLAELTSIVAAGRAVLADALTQAV</sequence>
<dbReference type="PIRSF" id="PIRSF001365">
    <property type="entry name" value="DHDPS"/>
    <property type="match status" value="1"/>
</dbReference>
<dbReference type="InterPro" id="IPR013785">
    <property type="entry name" value="Aldolase_TIM"/>
</dbReference>
<organism evidence="9 10">
    <name type="scientific">Mycolicibacterium iranicum</name>
    <name type="common">Mycobacterium iranicum</name>
    <dbReference type="NCBI Taxonomy" id="912594"/>
    <lineage>
        <taxon>Bacteria</taxon>
        <taxon>Bacillati</taxon>
        <taxon>Actinomycetota</taxon>
        <taxon>Actinomycetes</taxon>
        <taxon>Mycobacteriales</taxon>
        <taxon>Mycobacteriaceae</taxon>
        <taxon>Mycolicibacterium</taxon>
    </lineage>
</organism>
<dbReference type="Pfam" id="PF00701">
    <property type="entry name" value="DHDPS"/>
    <property type="match status" value="1"/>
</dbReference>
<comment type="catalytic activity">
    <reaction evidence="1 5">
        <text>5-dehydro-4-deoxy-D-glucarate + H(+) = 2,5-dioxopentanoate + CO2 + H2O</text>
        <dbReference type="Rhea" id="RHEA:24608"/>
        <dbReference type="ChEBI" id="CHEBI:15377"/>
        <dbReference type="ChEBI" id="CHEBI:15378"/>
        <dbReference type="ChEBI" id="CHEBI:16526"/>
        <dbReference type="ChEBI" id="CHEBI:42819"/>
        <dbReference type="ChEBI" id="CHEBI:58136"/>
        <dbReference type="EC" id="4.2.1.41"/>
    </reaction>
</comment>
<dbReference type="Proteomes" id="UP000078396">
    <property type="component" value="Unassembled WGS sequence"/>
</dbReference>
<name>A0A178LJE1_MYCIR</name>
<evidence type="ECO:0000256" key="5">
    <source>
        <dbReference type="HAMAP-Rule" id="MF_00694"/>
    </source>
</evidence>
<dbReference type="Gene3D" id="3.20.20.70">
    <property type="entry name" value="Aldolase class I"/>
    <property type="match status" value="1"/>
</dbReference>
<dbReference type="GO" id="GO:0047448">
    <property type="term" value="F:5-dehydro-4-deoxyglucarate dehydratase activity"/>
    <property type="evidence" value="ECO:0007669"/>
    <property type="project" value="UniProtKB-UniRule"/>
</dbReference>